<keyword evidence="4 8" id="KW-1133">Transmembrane helix</keyword>
<feature type="transmembrane region" description="Helical" evidence="9">
    <location>
        <begin position="57"/>
        <end position="78"/>
    </location>
</feature>
<dbReference type="AlphaFoldDB" id="A0A502L699"/>
<keyword evidence="13" id="KW-1185">Reference proteome</keyword>
<evidence type="ECO:0000259" key="10">
    <source>
        <dbReference type="PROSITE" id="PS51371"/>
    </source>
</evidence>
<evidence type="ECO:0000256" key="5">
    <source>
        <dbReference type="ARBA" id="ARBA00023122"/>
    </source>
</evidence>
<dbReference type="InterPro" id="IPR046342">
    <property type="entry name" value="CBS_dom_sf"/>
</dbReference>
<dbReference type="PANTHER" id="PTHR22777">
    <property type="entry name" value="HEMOLYSIN-RELATED"/>
    <property type="match status" value="1"/>
</dbReference>
<evidence type="ECO:0000256" key="2">
    <source>
        <dbReference type="ARBA" id="ARBA00022692"/>
    </source>
</evidence>
<keyword evidence="6 8" id="KW-0472">Membrane</keyword>
<dbReference type="EMBL" id="SAWY01000018">
    <property type="protein sequence ID" value="TPH15857.1"/>
    <property type="molecule type" value="Genomic_DNA"/>
</dbReference>
<dbReference type="GO" id="GO:0005886">
    <property type="term" value="C:plasma membrane"/>
    <property type="evidence" value="ECO:0007669"/>
    <property type="project" value="TreeGrafter"/>
</dbReference>
<comment type="subcellular location">
    <subcellularLocation>
        <location evidence="1">Membrane</location>
        <topology evidence="1">Multi-pass membrane protein</topology>
    </subcellularLocation>
</comment>
<feature type="transmembrane region" description="Helical" evidence="9">
    <location>
        <begin position="127"/>
        <end position="148"/>
    </location>
</feature>
<dbReference type="PANTHER" id="PTHR22777:SF4">
    <property type="entry name" value="UPF0053 PROTEIN SLL1254"/>
    <property type="match status" value="1"/>
</dbReference>
<evidence type="ECO:0000256" key="9">
    <source>
        <dbReference type="SAM" id="Phobius"/>
    </source>
</evidence>
<dbReference type="RefSeq" id="WP_140602867.1">
    <property type="nucleotide sequence ID" value="NZ_SAWY01000018.1"/>
</dbReference>
<organism evidence="12 13">
    <name type="scientific">Litorilituus lipolyticus</name>
    <dbReference type="NCBI Taxonomy" id="2491017"/>
    <lineage>
        <taxon>Bacteria</taxon>
        <taxon>Pseudomonadati</taxon>
        <taxon>Pseudomonadota</taxon>
        <taxon>Gammaproteobacteria</taxon>
        <taxon>Alteromonadales</taxon>
        <taxon>Colwelliaceae</taxon>
        <taxon>Litorilituus</taxon>
    </lineage>
</organism>
<sequence length="348" mass="38335">MTLLIIYLVVAIGVSFLCSILEAVLLSVTPTFVAQKTAAKARGAKVLSKVKDNLDQSISSILILNTFAHTMGAAGVGAQAIKVFGEQKETLIAFLLTLAILYLSEIIPKTLGATFWRALAIPSSYVISLLIKLVYPLVWLSSLVTQLFSKKGQPINSREELKTLAAMSKKSGSLDNHESLLLDNILQMRDTKTEEILTPRSVVHALEKHVSISDAITNEKTSTFTRIPIYDESIDNIVGVVIKGKLYQQDREGKGSEDISTILSPIGRVSESLPVLNLLDLFIKRNEHIFVVEDHFGQTAGVVTLEDAIETFLGREIVDESDEVADLQKLAKSNYRKRLKEKNPNNSE</sequence>
<keyword evidence="2 8" id="KW-0812">Transmembrane</keyword>
<evidence type="ECO:0000313" key="12">
    <source>
        <dbReference type="EMBL" id="TPH15857.1"/>
    </source>
</evidence>
<evidence type="ECO:0000256" key="7">
    <source>
        <dbReference type="PROSITE-ProRule" id="PRU00703"/>
    </source>
</evidence>
<dbReference type="InterPro" id="IPR000644">
    <property type="entry name" value="CBS_dom"/>
</dbReference>
<dbReference type="SUPFAM" id="SSF54631">
    <property type="entry name" value="CBS-domain pair"/>
    <property type="match status" value="1"/>
</dbReference>
<evidence type="ECO:0000313" key="13">
    <source>
        <dbReference type="Proteomes" id="UP000315303"/>
    </source>
</evidence>
<proteinExistence type="predicted"/>
<reference evidence="12 13" key="1">
    <citation type="submission" date="2019-01" db="EMBL/GenBank/DDBJ databases">
        <title>Litorilituus lipolytica sp. nov., isolated from intertidal sand of the Yellow Sea in China.</title>
        <authorList>
            <person name="Liu A."/>
        </authorList>
    </citation>
    <scope>NUCLEOTIDE SEQUENCE [LARGE SCALE GENOMIC DNA]</scope>
    <source>
        <strain evidence="12 13">RZ04</strain>
    </source>
</reference>
<keyword evidence="5 7" id="KW-0129">CBS domain</keyword>
<evidence type="ECO:0000256" key="4">
    <source>
        <dbReference type="ARBA" id="ARBA00022989"/>
    </source>
</evidence>
<dbReference type="Pfam" id="PF00571">
    <property type="entry name" value="CBS"/>
    <property type="match status" value="1"/>
</dbReference>
<protein>
    <submittedName>
        <fullName evidence="12">DUF21 domain-containing protein</fullName>
    </submittedName>
</protein>
<evidence type="ECO:0000256" key="8">
    <source>
        <dbReference type="PROSITE-ProRule" id="PRU01193"/>
    </source>
</evidence>
<dbReference type="Gene3D" id="3.10.580.10">
    <property type="entry name" value="CBS-domain"/>
    <property type="match status" value="1"/>
</dbReference>
<dbReference type="InterPro" id="IPR044751">
    <property type="entry name" value="Ion_transp-like_CBS"/>
</dbReference>
<gene>
    <name evidence="12" type="ORF">EPA86_07770</name>
</gene>
<evidence type="ECO:0000256" key="3">
    <source>
        <dbReference type="ARBA" id="ARBA00022737"/>
    </source>
</evidence>
<dbReference type="Proteomes" id="UP000315303">
    <property type="component" value="Unassembled WGS sequence"/>
</dbReference>
<evidence type="ECO:0000256" key="1">
    <source>
        <dbReference type="ARBA" id="ARBA00004141"/>
    </source>
</evidence>
<feature type="domain" description="CBS" evidence="10">
    <location>
        <begin position="262"/>
        <end position="320"/>
    </location>
</feature>
<accession>A0A502L699</accession>
<evidence type="ECO:0000256" key="6">
    <source>
        <dbReference type="ARBA" id="ARBA00023136"/>
    </source>
</evidence>
<name>A0A502L699_9GAMM</name>
<dbReference type="PROSITE" id="PS51846">
    <property type="entry name" value="CNNM"/>
    <property type="match status" value="1"/>
</dbReference>
<evidence type="ECO:0000259" key="11">
    <source>
        <dbReference type="PROSITE" id="PS51846"/>
    </source>
</evidence>
<dbReference type="PROSITE" id="PS51371">
    <property type="entry name" value="CBS"/>
    <property type="match status" value="1"/>
</dbReference>
<feature type="domain" description="CNNM transmembrane" evidence="11">
    <location>
        <begin position="1"/>
        <end position="178"/>
    </location>
</feature>
<dbReference type="CDD" id="cd04590">
    <property type="entry name" value="CBS_pair_CorC_HlyC_assoc"/>
    <property type="match status" value="1"/>
</dbReference>
<dbReference type="OrthoDB" id="9798188at2"/>
<dbReference type="InterPro" id="IPR002550">
    <property type="entry name" value="CNNM"/>
</dbReference>
<keyword evidence="3" id="KW-0677">Repeat</keyword>
<feature type="transmembrane region" description="Helical" evidence="9">
    <location>
        <begin position="90"/>
        <end position="107"/>
    </location>
</feature>
<dbReference type="Pfam" id="PF01595">
    <property type="entry name" value="CNNM"/>
    <property type="match status" value="1"/>
</dbReference>
<comment type="caution">
    <text evidence="12">The sequence shown here is derived from an EMBL/GenBank/DDBJ whole genome shotgun (WGS) entry which is preliminary data.</text>
</comment>